<sequence>MSTAIVDSGRSATFQVPRHPACSGADATITEWLR</sequence>
<evidence type="ECO:0000313" key="1">
    <source>
        <dbReference type="EMBL" id="TCJ97355.1"/>
    </source>
</evidence>
<comment type="caution">
    <text evidence="1">The sequence shown here is derived from an EMBL/GenBank/DDBJ whole genome shotgun (WGS) entry which is preliminary data.</text>
</comment>
<gene>
    <name evidence="1" type="ORF">DFR71_3397</name>
</gene>
<organism evidence="1 2">
    <name type="scientific">Nocardia alba</name>
    <dbReference type="NCBI Taxonomy" id="225051"/>
    <lineage>
        <taxon>Bacteria</taxon>
        <taxon>Bacillati</taxon>
        <taxon>Actinomycetota</taxon>
        <taxon>Actinomycetes</taxon>
        <taxon>Mycobacteriales</taxon>
        <taxon>Nocardiaceae</taxon>
        <taxon>Nocardia</taxon>
    </lineage>
</organism>
<accession>A0A4V2PBG4</accession>
<protein>
    <submittedName>
        <fullName evidence="1">Uncharacterized protein</fullName>
    </submittedName>
</protein>
<evidence type="ECO:0000313" key="2">
    <source>
        <dbReference type="Proteomes" id="UP000294856"/>
    </source>
</evidence>
<name>A0A4V2PBG4_9NOCA</name>
<dbReference type="Proteomes" id="UP000294856">
    <property type="component" value="Unassembled WGS sequence"/>
</dbReference>
<proteinExistence type="predicted"/>
<keyword evidence="2" id="KW-1185">Reference proteome</keyword>
<dbReference type="STRING" id="1210063.GCA_001612665_01058"/>
<dbReference type="EMBL" id="SMFR01000002">
    <property type="protein sequence ID" value="TCJ97355.1"/>
    <property type="molecule type" value="Genomic_DNA"/>
</dbReference>
<dbReference type="AlphaFoldDB" id="A0A4V2PBG4"/>
<reference evidence="1 2" key="1">
    <citation type="submission" date="2019-03" db="EMBL/GenBank/DDBJ databases">
        <title>Genomic Encyclopedia of Type Strains, Phase IV (KMG-IV): sequencing the most valuable type-strain genomes for metagenomic binning, comparative biology and taxonomic classification.</title>
        <authorList>
            <person name="Goeker M."/>
        </authorList>
    </citation>
    <scope>NUCLEOTIDE SEQUENCE [LARGE SCALE GENOMIC DNA]</scope>
    <source>
        <strain evidence="1 2">DSM 44684</strain>
    </source>
</reference>